<dbReference type="GO" id="GO:0004674">
    <property type="term" value="F:protein serine/threonine kinase activity"/>
    <property type="evidence" value="ECO:0007669"/>
    <property type="project" value="UniProtKB-KW"/>
</dbReference>
<organism evidence="7 8">
    <name type="scientific">Desmophyllum pertusum</name>
    <dbReference type="NCBI Taxonomy" id="174260"/>
    <lineage>
        <taxon>Eukaryota</taxon>
        <taxon>Metazoa</taxon>
        <taxon>Cnidaria</taxon>
        <taxon>Anthozoa</taxon>
        <taxon>Hexacorallia</taxon>
        <taxon>Scleractinia</taxon>
        <taxon>Caryophylliina</taxon>
        <taxon>Caryophylliidae</taxon>
        <taxon>Desmophyllum</taxon>
    </lineage>
</organism>
<keyword evidence="5" id="KW-0418">Kinase</keyword>
<keyword evidence="3" id="KW-0723">Serine/threonine-protein kinase</keyword>
<gene>
    <name evidence="7" type="ORF">OS493_013038</name>
</gene>
<evidence type="ECO:0000259" key="6">
    <source>
        <dbReference type="Pfam" id="PF00350"/>
    </source>
</evidence>
<dbReference type="SUPFAM" id="SSF52540">
    <property type="entry name" value="P-loop containing nucleoside triphosphate hydrolases"/>
    <property type="match status" value="1"/>
</dbReference>
<dbReference type="GO" id="GO:0070374">
    <property type="term" value="P:positive regulation of ERK1 and ERK2 cascade"/>
    <property type="evidence" value="ECO:0007669"/>
    <property type="project" value="TreeGrafter"/>
</dbReference>
<dbReference type="EMBL" id="MU826831">
    <property type="protein sequence ID" value="KAJ7373443.1"/>
    <property type="molecule type" value="Genomic_DNA"/>
</dbReference>
<dbReference type="InterPro" id="IPR051302">
    <property type="entry name" value="Dual_SerThr-Tyr_Kinase"/>
</dbReference>
<dbReference type="GO" id="GO:0043066">
    <property type="term" value="P:negative regulation of apoptotic process"/>
    <property type="evidence" value="ECO:0007669"/>
    <property type="project" value="TreeGrafter"/>
</dbReference>
<evidence type="ECO:0000313" key="7">
    <source>
        <dbReference type="EMBL" id="KAJ7373443.1"/>
    </source>
</evidence>
<evidence type="ECO:0000256" key="5">
    <source>
        <dbReference type="ARBA" id="ARBA00022777"/>
    </source>
</evidence>
<evidence type="ECO:0000256" key="3">
    <source>
        <dbReference type="ARBA" id="ARBA00022527"/>
    </source>
</evidence>
<keyword evidence="8" id="KW-1185">Reference proteome</keyword>
<accession>A0A9W9Z163</accession>
<evidence type="ECO:0000256" key="4">
    <source>
        <dbReference type="ARBA" id="ARBA00022679"/>
    </source>
</evidence>
<sequence length="166" mass="18824">MKVELQENIKTDLMTDTERQHLQSYSAKKSTLLVVGQTNSGKSSFVNELLGGSFMPTSEVPCTSRIVRLKYSQDNYVQILDESRPERSKTFFTKKKLPKEEIELDESKRGDPSWINAVVEVGLNNSLLQNGHLQVVDAPGMSENEALDKIVSEWHPWCLASHYLCH</sequence>
<dbReference type="GO" id="GO:0044344">
    <property type="term" value="P:cellular response to fibroblast growth factor stimulus"/>
    <property type="evidence" value="ECO:0007669"/>
    <property type="project" value="TreeGrafter"/>
</dbReference>
<dbReference type="PANTHER" id="PTHR46392:SF1">
    <property type="entry name" value="DUAL SERINE_THREONINE AND TYROSINE PROTEIN KINASE"/>
    <property type="match status" value="1"/>
</dbReference>
<dbReference type="OrthoDB" id="8927528at2759"/>
<dbReference type="Gene3D" id="3.40.50.300">
    <property type="entry name" value="P-loop containing nucleotide triphosphate hydrolases"/>
    <property type="match status" value="1"/>
</dbReference>
<protein>
    <recommendedName>
        <fullName evidence="6">Dynamin N-terminal domain-containing protein</fullName>
    </recommendedName>
</protein>
<keyword evidence="2" id="KW-0963">Cytoplasm</keyword>
<proteinExistence type="predicted"/>
<dbReference type="InterPro" id="IPR027417">
    <property type="entry name" value="P-loop_NTPase"/>
</dbReference>
<evidence type="ECO:0000256" key="1">
    <source>
        <dbReference type="ARBA" id="ARBA00004496"/>
    </source>
</evidence>
<evidence type="ECO:0000313" key="8">
    <source>
        <dbReference type="Proteomes" id="UP001163046"/>
    </source>
</evidence>
<dbReference type="Proteomes" id="UP001163046">
    <property type="component" value="Unassembled WGS sequence"/>
</dbReference>
<reference evidence="7" key="1">
    <citation type="submission" date="2023-01" db="EMBL/GenBank/DDBJ databases">
        <title>Genome assembly of the deep-sea coral Lophelia pertusa.</title>
        <authorList>
            <person name="Herrera S."/>
            <person name="Cordes E."/>
        </authorList>
    </citation>
    <scope>NUCLEOTIDE SEQUENCE</scope>
    <source>
        <strain evidence="7">USNM1676648</strain>
        <tissue evidence="7">Polyp</tissue>
    </source>
</reference>
<dbReference type="GO" id="GO:0045743">
    <property type="term" value="P:positive regulation of fibroblast growth factor receptor signaling pathway"/>
    <property type="evidence" value="ECO:0007669"/>
    <property type="project" value="TreeGrafter"/>
</dbReference>
<dbReference type="InterPro" id="IPR045063">
    <property type="entry name" value="Dynamin_N"/>
</dbReference>
<name>A0A9W9Z163_9CNID</name>
<evidence type="ECO:0000256" key="2">
    <source>
        <dbReference type="ARBA" id="ARBA00022490"/>
    </source>
</evidence>
<dbReference type="PANTHER" id="PTHR46392">
    <property type="entry name" value="DUAL SERINE/THREONINE AND TYROSINE PROTEIN KINASE"/>
    <property type="match status" value="1"/>
</dbReference>
<dbReference type="AlphaFoldDB" id="A0A9W9Z163"/>
<dbReference type="GO" id="GO:0005737">
    <property type="term" value="C:cytoplasm"/>
    <property type="evidence" value="ECO:0007669"/>
    <property type="project" value="UniProtKB-SubCell"/>
</dbReference>
<feature type="domain" description="Dynamin N-terminal" evidence="6">
    <location>
        <begin position="33"/>
        <end position="149"/>
    </location>
</feature>
<keyword evidence="4" id="KW-0808">Transferase</keyword>
<dbReference type="Pfam" id="PF00350">
    <property type="entry name" value="Dynamin_N"/>
    <property type="match status" value="1"/>
</dbReference>
<comment type="subcellular location">
    <subcellularLocation>
        <location evidence="1">Cytoplasm</location>
    </subcellularLocation>
</comment>
<comment type="caution">
    <text evidence="7">The sequence shown here is derived from an EMBL/GenBank/DDBJ whole genome shotgun (WGS) entry which is preliminary data.</text>
</comment>